<dbReference type="OrthoDB" id="2995895at2759"/>
<evidence type="ECO:0008006" key="3">
    <source>
        <dbReference type="Google" id="ProtNLM"/>
    </source>
</evidence>
<evidence type="ECO:0000313" key="2">
    <source>
        <dbReference type="Proteomes" id="UP000724874"/>
    </source>
</evidence>
<dbReference type="SUPFAM" id="SSF52047">
    <property type="entry name" value="RNI-like"/>
    <property type="match status" value="1"/>
</dbReference>
<dbReference type="InterPro" id="IPR032675">
    <property type="entry name" value="LRR_dom_sf"/>
</dbReference>
<protein>
    <recommendedName>
        <fullName evidence="3">F-box domain-containing protein</fullName>
    </recommendedName>
</protein>
<reference evidence="1" key="1">
    <citation type="submission" date="2020-11" db="EMBL/GenBank/DDBJ databases">
        <authorList>
            <consortium name="DOE Joint Genome Institute"/>
            <person name="Ahrendt S."/>
            <person name="Riley R."/>
            <person name="Andreopoulos W."/>
            <person name="LaButti K."/>
            <person name="Pangilinan J."/>
            <person name="Ruiz-duenas F.J."/>
            <person name="Barrasa J.M."/>
            <person name="Sanchez-Garcia M."/>
            <person name="Camarero S."/>
            <person name="Miyauchi S."/>
            <person name="Serrano A."/>
            <person name="Linde D."/>
            <person name="Babiker R."/>
            <person name="Drula E."/>
            <person name="Ayuso-Fernandez I."/>
            <person name="Pacheco R."/>
            <person name="Padilla G."/>
            <person name="Ferreira P."/>
            <person name="Barriuso J."/>
            <person name="Kellner H."/>
            <person name="Castanera R."/>
            <person name="Alfaro M."/>
            <person name="Ramirez L."/>
            <person name="Pisabarro A.G."/>
            <person name="Kuo A."/>
            <person name="Tritt A."/>
            <person name="Lipzen A."/>
            <person name="He G."/>
            <person name="Yan M."/>
            <person name="Ng V."/>
            <person name="Cullen D."/>
            <person name="Martin F."/>
            <person name="Rosso M.-N."/>
            <person name="Henrissat B."/>
            <person name="Hibbett D."/>
            <person name="Martinez A.T."/>
            <person name="Grigoriev I.V."/>
        </authorList>
    </citation>
    <scope>NUCLEOTIDE SEQUENCE</scope>
    <source>
        <strain evidence="1">AH 44721</strain>
    </source>
</reference>
<comment type="caution">
    <text evidence="1">The sequence shown here is derived from an EMBL/GenBank/DDBJ whole genome shotgun (WGS) entry which is preliminary data.</text>
</comment>
<dbReference type="EMBL" id="JADNYJ010000014">
    <property type="protein sequence ID" value="KAF8907688.1"/>
    <property type="molecule type" value="Genomic_DNA"/>
</dbReference>
<organism evidence="1 2">
    <name type="scientific">Gymnopilus junonius</name>
    <name type="common">Spectacular rustgill mushroom</name>
    <name type="synonym">Gymnopilus spectabilis subsp. junonius</name>
    <dbReference type="NCBI Taxonomy" id="109634"/>
    <lineage>
        <taxon>Eukaryota</taxon>
        <taxon>Fungi</taxon>
        <taxon>Dikarya</taxon>
        <taxon>Basidiomycota</taxon>
        <taxon>Agaricomycotina</taxon>
        <taxon>Agaricomycetes</taxon>
        <taxon>Agaricomycetidae</taxon>
        <taxon>Agaricales</taxon>
        <taxon>Agaricineae</taxon>
        <taxon>Hymenogastraceae</taxon>
        <taxon>Gymnopilus</taxon>
    </lineage>
</organism>
<proteinExistence type="predicted"/>
<dbReference type="Gene3D" id="3.80.10.10">
    <property type="entry name" value="Ribonuclease Inhibitor"/>
    <property type="match status" value="1"/>
</dbReference>
<keyword evidence="2" id="KW-1185">Reference proteome</keyword>
<evidence type="ECO:0000313" key="1">
    <source>
        <dbReference type="EMBL" id="KAF8907688.1"/>
    </source>
</evidence>
<name>A0A9P5TQY8_GYMJU</name>
<dbReference type="Proteomes" id="UP000724874">
    <property type="component" value="Unassembled WGS sequence"/>
</dbReference>
<dbReference type="AlphaFoldDB" id="A0A9P5TQY8"/>
<gene>
    <name evidence="1" type="ORF">CPB84DRAFT_271773</name>
</gene>
<sequence>MTPSQLGLVSLPPELFPIVAAHLPLYTTPSTLLSLTLVNRHLSEIVLPILFSRLILRNEDHALQMIQRLLDEPELGQGVRELHIMSGLSEDTKLGRKPFDVVTGLKKVVTQGLLPHIHTLGLHLLSGWHPPVGGTSIYDLAPQVYGDLRSDFWVDVTAKCPRLKDLILDNVGDARSDRWLEDCGLYDIQGLTTLVHLQPLDSGTEAGHSKLMKNLRVLSPSLHTLAISQPGSIGPSASPLFALDFPHLKSLSLHFHFFDNLSVAMAFWKRHPTLETLELEKYSPMNNHFTKDFDSDFLPNLRYLKTDFEDVQILAPILHHLIGLEINSSIVAQMPYLFGSILPEGLPNLKSLYIGELPFEFPEDAHWYEKEDGEFEESISDDPPASLHTSINQYIHSIAKGAPNLIELGMYLQIEYSSQFMHLSRQLKPFLHLERLYLESFQCKFALFRPHECLTFSAGAHLLGSACRSLKSVTNTGTVDLPYLSARIRRDDAGHVEKVTMRKGCGMQVGREEIAFLT</sequence>
<accession>A0A9P5TQY8</accession>